<dbReference type="Pfam" id="PF01210">
    <property type="entry name" value="NAD_Gly3P_dh_N"/>
    <property type="match status" value="1"/>
</dbReference>
<dbReference type="Gene3D" id="1.10.1040.10">
    <property type="entry name" value="N-(1-d-carboxylethyl)-l-norvaline Dehydrogenase, domain 2"/>
    <property type="match status" value="1"/>
</dbReference>
<evidence type="ECO:0000256" key="1">
    <source>
        <dbReference type="ARBA" id="ARBA00011009"/>
    </source>
</evidence>
<dbReference type="InterPro" id="IPR006109">
    <property type="entry name" value="G3P_DH_NAD-dep_C"/>
</dbReference>
<dbReference type="EC" id="1.1.1.8" evidence="9"/>
<dbReference type="Gene3D" id="3.40.50.720">
    <property type="entry name" value="NAD(P)-binding Rossmann-like Domain"/>
    <property type="match status" value="1"/>
</dbReference>
<feature type="binding site" evidence="7">
    <location>
        <position position="295"/>
    </location>
    <ligand>
        <name>NAD(+)</name>
        <dbReference type="ChEBI" id="CHEBI:57540"/>
    </ligand>
</feature>
<dbReference type="AlphaFoldDB" id="A0A0R0LWT8"/>
<dbReference type="PRINTS" id="PR00077">
    <property type="entry name" value="GPDHDRGNASE"/>
</dbReference>
<feature type="binding site" evidence="6">
    <location>
        <begin position="295"/>
        <end position="296"/>
    </location>
    <ligand>
        <name>substrate</name>
    </ligand>
</feature>
<dbReference type="GO" id="GO:0005829">
    <property type="term" value="C:cytosol"/>
    <property type="evidence" value="ECO:0007669"/>
    <property type="project" value="TreeGrafter"/>
</dbReference>
<evidence type="ECO:0000259" key="11">
    <source>
        <dbReference type="Pfam" id="PF07479"/>
    </source>
</evidence>
<dbReference type="EMBL" id="LGUB01000206">
    <property type="protein sequence ID" value="KRH93817.1"/>
    <property type="molecule type" value="Genomic_DNA"/>
</dbReference>
<dbReference type="InterPro" id="IPR013328">
    <property type="entry name" value="6PGD_dom2"/>
</dbReference>
<dbReference type="GO" id="GO:0005975">
    <property type="term" value="P:carbohydrate metabolic process"/>
    <property type="evidence" value="ECO:0007669"/>
    <property type="project" value="InterPro"/>
</dbReference>
<evidence type="ECO:0000256" key="7">
    <source>
        <dbReference type="PIRSR" id="PIRSR000114-3"/>
    </source>
</evidence>
<feature type="binding site" evidence="7">
    <location>
        <position position="172"/>
    </location>
    <ligand>
        <name>NAD(+)</name>
        <dbReference type="ChEBI" id="CHEBI:57540"/>
    </ligand>
</feature>
<dbReference type="InterPro" id="IPR008927">
    <property type="entry name" value="6-PGluconate_DH-like_C_sf"/>
</dbReference>
<evidence type="ECO:0000313" key="13">
    <source>
        <dbReference type="Proteomes" id="UP000051530"/>
    </source>
</evidence>
<dbReference type="InterPro" id="IPR036291">
    <property type="entry name" value="NAD(P)-bd_dom_sf"/>
</dbReference>
<dbReference type="PANTHER" id="PTHR11728:SF8">
    <property type="entry name" value="GLYCEROL-3-PHOSPHATE DEHYDROGENASE [NAD(+)]-RELATED"/>
    <property type="match status" value="1"/>
</dbReference>
<dbReference type="Proteomes" id="UP000051530">
    <property type="component" value="Unassembled WGS sequence"/>
</dbReference>
<reference evidence="12 13" key="1">
    <citation type="submission" date="2015-07" db="EMBL/GenBank/DDBJ databases">
        <title>The genome of Pseudoloma neurophilia, a relevant intracellular parasite of the zebrafish.</title>
        <authorList>
            <person name="Ndikumana S."/>
            <person name="Pelin A."/>
            <person name="Sanders J."/>
            <person name="Corradi N."/>
        </authorList>
    </citation>
    <scope>NUCLEOTIDE SEQUENCE [LARGE SCALE GENOMIC DNA]</scope>
    <source>
        <strain evidence="12 13">MK1</strain>
    </source>
</reference>
<feature type="active site" description="Proton acceptor" evidence="5">
    <location>
        <position position="220"/>
    </location>
</feature>
<dbReference type="VEuPathDB" id="MicrosporidiaDB:M153_5470004277"/>
<feature type="domain" description="Glycerol-3-phosphate dehydrogenase NAD-dependent C-terminal" evidence="11">
    <location>
        <begin position="209"/>
        <end position="364"/>
    </location>
</feature>
<feature type="binding site" evidence="7">
    <location>
        <begin position="9"/>
        <end position="14"/>
    </location>
    <ligand>
        <name>NAD(+)</name>
        <dbReference type="ChEBI" id="CHEBI:57540"/>
    </ligand>
</feature>
<proteinExistence type="inferred from homology"/>
<keyword evidence="2 8" id="KW-0560">Oxidoreductase</keyword>
<evidence type="ECO:0000256" key="4">
    <source>
        <dbReference type="ARBA" id="ARBA00048683"/>
    </source>
</evidence>
<dbReference type="InterPro" id="IPR011128">
    <property type="entry name" value="G3P_DH_NAD-dep_N"/>
</dbReference>
<evidence type="ECO:0000256" key="3">
    <source>
        <dbReference type="ARBA" id="ARBA00023027"/>
    </source>
</evidence>
<sequence length="368" mass="41311">MKYRVGIIGGGNFGTAVGNILSTSLLKRHSECGDKIKNADGTYEFDKEVKIWIYDEKTELGGSLCQEINEKHENFKYLPGIPLKENLKFVTTDEDYKKLLKESDILVYVLPTFIAKKFALDLKKYDIRNKEIITLMKGFIAIENKKPILFSEFVDSLQLGHKVSALMGANIANQMHKGPCEMTFGIKNNRMAAEDLFTTEITKISVINDNIAVELCGALKNIVAIAFGICDGLGLNVNTQMSILRKGLLEMNEFTRLFKERSGIKTEKSITNVNDHVMFQSCGIPDLFVTCISGRNSNGGKRIGQGETVKQIEDTMNGQKIHGVCTAEFVYDYLMMEDIGIQKKFPLFLSVYEIAKEIKKPSEIQNII</sequence>
<feature type="binding site" evidence="6">
    <location>
        <position position="137"/>
    </location>
    <ligand>
        <name>substrate</name>
    </ligand>
</feature>
<keyword evidence="13" id="KW-1185">Reference proteome</keyword>
<dbReference type="InterPro" id="IPR006168">
    <property type="entry name" value="G3P_DH_NAD-dep"/>
</dbReference>
<dbReference type="PIRSF" id="PIRSF000114">
    <property type="entry name" value="Glycerol-3-P_dh"/>
    <property type="match status" value="1"/>
</dbReference>
<feature type="domain" description="Glycerol-3-phosphate dehydrogenase NAD-dependent N-terminal" evidence="10">
    <location>
        <begin position="5"/>
        <end position="191"/>
    </location>
</feature>
<dbReference type="SUPFAM" id="SSF51735">
    <property type="entry name" value="NAD(P)-binding Rossmann-fold domains"/>
    <property type="match status" value="1"/>
</dbReference>
<evidence type="ECO:0000256" key="9">
    <source>
        <dbReference type="RuleBase" id="RU361243"/>
    </source>
</evidence>
<evidence type="ECO:0000259" key="10">
    <source>
        <dbReference type="Pfam" id="PF01210"/>
    </source>
</evidence>
<evidence type="ECO:0000256" key="5">
    <source>
        <dbReference type="PIRSR" id="PIRSR000114-1"/>
    </source>
</evidence>
<dbReference type="GO" id="GO:0141152">
    <property type="term" value="F:glycerol-3-phosphate dehydrogenase (NAD+) activity"/>
    <property type="evidence" value="ECO:0007669"/>
    <property type="project" value="UniProtKB-UniRule"/>
</dbReference>
<comment type="catalytic activity">
    <reaction evidence="4 9">
        <text>sn-glycerol 3-phosphate + NAD(+) = dihydroxyacetone phosphate + NADH + H(+)</text>
        <dbReference type="Rhea" id="RHEA:11092"/>
        <dbReference type="ChEBI" id="CHEBI:15378"/>
        <dbReference type="ChEBI" id="CHEBI:57540"/>
        <dbReference type="ChEBI" id="CHEBI:57597"/>
        <dbReference type="ChEBI" id="CHEBI:57642"/>
        <dbReference type="ChEBI" id="CHEBI:57945"/>
        <dbReference type="EC" id="1.1.1.8"/>
    </reaction>
</comment>
<keyword evidence="3 7" id="KW-0520">NAD</keyword>
<name>A0A0R0LWT8_9MICR</name>
<evidence type="ECO:0000256" key="8">
    <source>
        <dbReference type="RuleBase" id="RU000437"/>
    </source>
</evidence>
<dbReference type="GO" id="GO:0046168">
    <property type="term" value="P:glycerol-3-phosphate catabolic process"/>
    <property type="evidence" value="ECO:0007669"/>
    <property type="project" value="UniProtKB-UniRule"/>
</dbReference>
<feature type="binding site" evidence="7">
    <location>
        <position position="320"/>
    </location>
    <ligand>
        <name>NAD(+)</name>
        <dbReference type="ChEBI" id="CHEBI:57540"/>
    </ligand>
</feature>
<dbReference type="SUPFAM" id="SSF48179">
    <property type="entry name" value="6-phosphogluconate dehydrogenase C-terminal domain-like"/>
    <property type="match status" value="1"/>
</dbReference>
<comment type="caution">
    <text evidence="12">The sequence shown here is derived from an EMBL/GenBank/DDBJ whole genome shotgun (WGS) entry which is preliminary data.</text>
</comment>
<dbReference type="FunFam" id="1.10.1040.10:FF:000004">
    <property type="entry name" value="Glycerol-3-phosphate dehydrogenase [NAD(+)]"/>
    <property type="match status" value="1"/>
</dbReference>
<evidence type="ECO:0000256" key="6">
    <source>
        <dbReference type="PIRSR" id="PIRSR000114-2"/>
    </source>
</evidence>
<gene>
    <name evidence="12" type="ORF">M153_5470004277</name>
</gene>
<organism evidence="12 13">
    <name type="scientific">Pseudoloma neurophilia</name>
    <dbReference type="NCBI Taxonomy" id="146866"/>
    <lineage>
        <taxon>Eukaryota</taxon>
        <taxon>Fungi</taxon>
        <taxon>Fungi incertae sedis</taxon>
        <taxon>Microsporidia</taxon>
        <taxon>Pseudoloma</taxon>
    </lineage>
</organism>
<dbReference type="Pfam" id="PF07479">
    <property type="entry name" value="NAD_Gly3P_dh_C"/>
    <property type="match status" value="1"/>
</dbReference>
<dbReference type="OrthoDB" id="10263760at2759"/>
<evidence type="ECO:0000313" key="12">
    <source>
        <dbReference type="EMBL" id="KRH93817.1"/>
    </source>
</evidence>
<accession>A0A0R0LWT8</accession>
<dbReference type="PANTHER" id="PTHR11728">
    <property type="entry name" value="GLYCEROL-3-PHOSPHATE DEHYDROGENASE"/>
    <property type="match status" value="1"/>
</dbReference>
<comment type="similarity">
    <text evidence="1 8">Belongs to the NAD-dependent glycerol-3-phosphate dehydrogenase family.</text>
</comment>
<dbReference type="GO" id="GO:0051287">
    <property type="term" value="F:NAD binding"/>
    <property type="evidence" value="ECO:0007669"/>
    <property type="project" value="UniProtKB-UniRule"/>
</dbReference>
<protein>
    <recommendedName>
        <fullName evidence="9">Glycerol-3-phosphate dehydrogenase [NAD(+)]</fullName>
        <ecNumber evidence="9">1.1.1.8</ecNumber>
    </recommendedName>
</protein>
<evidence type="ECO:0000256" key="2">
    <source>
        <dbReference type="ARBA" id="ARBA00023002"/>
    </source>
</evidence>